<protein>
    <submittedName>
        <fullName evidence="7">Sigma54 specific transcriptional regulator, Fis family</fullName>
    </submittedName>
</protein>
<dbReference type="InterPro" id="IPR009057">
    <property type="entry name" value="Homeodomain-like_sf"/>
</dbReference>
<proteinExistence type="predicted"/>
<dbReference type="AlphaFoldDB" id="D9PK06"/>
<dbReference type="InterPro" id="IPR025943">
    <property type="entry name" value="Sigma_54_int_dom_ATP-bd_2"/>
</dbReference>
<dbReference type="EMBL" id="ADZX01000568">
    <property type="protein sequence ID" value="EFK96111.1"/>
    <property type="molecule type" value="Genomic_DNA"/>
</dbReference>
<dbReference type="Gene3D" id="3.40.50.300">
    <property type="entry name" value="P-loop containing nucleotide triphosphate hydrolases"/>
    <property type="match status" value="1"/>
</dbReference>
<dbReference type="InterPro" id="IPR027417">
    <property type="entry name" value="P-loop_NTPase"/>
</dbReference>
<reference evidence="7" key="1">
    <citation type="submission" date="2010-07" db="EMBL/GenBank/DDBJ databases">
        <authorList>
            <consortium name="CONSOLIDER consortium CSD2007-00005"/>
            <person name="Guazzaroni M.-E."/>
            <person name="Richter M."/>
            <person name="Garcia-Salamanca A."/>
            <person name="Yarza P."/>
            <person name="Ferrer M."/>
        </authorList>
    </citation>
    <scope>NUCLEOTIDE SEQUENCE</scope>
</reference>
<dbReference type="PANTHER" id="PTHR32071">
    <property type="entry name" value="TRANSCRIPTIONAL REGULATORY PROTEIN"/>
    <property type="match status" value="1"/>
</dbReference>
<dbReference type="GO" id="GO:0005524">
    <property type="term" value="F:ATP binding"/>
    <property type="evidence" value="ECO:0007669"/>
    <property type="project" value="UniProtKB-KW"/>
</dbReference>
<dbReference type="Pfam" id="PF02954">
    <property type="entry name" value="HTH_8"/>
    <property type="match status" value="1"/>
</dbReference>
<dbReference type="PROSITE" id="PS50045">
    <property type="entry name" value="SIGMA54_INTERACT_4"/>
    <property type="match status" value="1"/>
</dbReference>
<dbReference type="InterPro" id="IPR058031">
    <property type="entry name" value="AAA_lid_NorR"/>
</dbReference>
<dbReference type="PRINTS" id="PR01590">
    <property type="entry name" value="HTHFIS"/>
</dbReference>
<gene>
    <name evidence="7" type="ORF">LDC_1869</name>
</gene>
<dbReference type="InterPro" id="IPR025944">
    <property type="entry name" value="Sigma_54_int_dom_CS"/>
</dbReference>
<dbReference type="PROSITE" id="PS00676">
    <property type="entry name" value="SIGMA54_INTERACT_2"/>
    <property type="match status" value="1"/>
</dbReference>
<feature type="non-terminal residue" evidence="7">
    <location>
        <position position="1"/>
    </location>
</feature>
<evidence type="ECO:0000313" key="7">
    <source>
        <dbReference type="EMBL" id="EFK96111.1"/>
    </source>
</evidence>
<evidence type="ECO:0000256" key="4">
    <source>
        <dbReference type="ARBA" id="ARBA00023125"/>
    </source>
</evidence>
<name>D9PK06_9ZZZZ</name>
<keyword evidence="2" id="KW-0067">ATP-binding</keyword>
<dbReference type="Gene3D" id="1.10.10.60">
    <property type="entry name" value="Homeodomain-like"/>
    <property type="match status" value="1"/>
</dbReference>
<evidence type="ECO:0000256" key="5">
    <source>
        <dbReference type="ARBA" id="ARBA00023163"/>
    </source>
</evidence>
<feature type="domain" description="Sigma-54 factor interaction" evidence="6">
    <location>
        <begin position="1"/>
        <end position="164"/>
    </location>
</feature>
<dbReference type="SUPFAM" id="SSF46689">
    <property type="entry name" value="Homeodomain-like"/>
    <property type="match status" value="1"/>
</dbReference>
<dbReference type="Pfam" id="PF25601">
    <property type="entry name" value="AAA_lid_14"/>
    <property type="match status" value="1"/>
</dbReference>
<dbReference type="GO" id="GO:0043565">
    <property type="term" value="F:sequence-specific DNA binding"/>
    <property type="evidence" value="ECO:0007669"/>
    <property type="project" value="InterPro"/>
</dbReference>
<dbReference type="InterPro" id="IPR002197">
    <property type="entry name" value="HTH_Fis"/>
</dbReference>
<dbReference type="Gene3D" id="1.10.8.60">
    <property type="match status" value="1"/>
</dbReference>
<dbReference type="Pfam" id="PF00158">
    <property type="entry name" value="Sigma54_activat"/>
    <property type="match status" value="1"/>
</dbReference>
<evidence type="ECO:0000259" key="6">
    <source>
        <dbReference type="PROSITE" id="PS50045"/>
    </source>
</evidence>
<comment type="caution">
    <text evidence="7">The sequence shown here is derived from an EMBL/GenBank/DDBJ whole genome shotgun (WGS) entry which is preliminary data.</text>
</comment>
<keyword evidence="5" id="KW-0804">Transcription</keyword>
<keyword evidence="1" id="KW-0547">Nucleotide-binding</keyword>
<accession>D9PK06</accession>
<organism evidence="7">
    <name type="scientific">sediment metagenome</name>
    <dbReference type="NCBI Taxonomy" id="749907"/>
    <lineage>
        <taxon>unclassified sequences</taxon>
        <taxon>metagenomes</taxon>
        <taxon>ecological metagenomes</taxon>
    </lineage>
</organism>
<keyword evidence="4" id="KW-0238">DNA-binding</keyword>
<dbReference type="GO" id="GO:0006355">
    <property type="term" value="P:regulation of DNA-templated transcription"/>
    <property type="evidence" value="ECO:0007669"/>
    <property type="project" value="InterPro"/>
</dbReference>
<dbReference type="InterPro" id="IPR002078">
    <property type="entry name" value="Sigma_54_int"/>
</dbReference>
<dbReference type="PROSITE" id="PS00688">
    <property type="entry name" value="SIGMA54_INTERACT_3"/>
    <property type="match status" value="1"/>
</dbReference>
<dbReference type="SUPFAM" id="SSF52540">
    <property type="entry name" value="P-loop containing nucleoside triphosphate hydrolases"/>
    <property type="match status" value="1"/>
</dbReference>
<reference evidence="7" key="2">
    <citation type="journal article" date="2011" name="Microb. Ecol.">
        <title>Taxonomic and Functional Metagenomic Profiling of the Microbial Community in the Anoxic Sediment of a Sub-saline Shallow Lake (Laguna de Carrizo, Central Spain).</title>
        <authorList>
            <person name="Ferrer M."/>
            <person name="Guazzaroni M.E."/>
            <person name="Richter M."/>
            <person name="Garcia-Salamanca A."/>
            <person name="Yarza P."/>
            <person name="Suarez-Suarez A."/>
            <person name="Solano J."/>
            <person name="Alcaide M."/>
            <person name="van Dillewijn P."/>
            <person name="Molina-Henares M.A."/>
            <person name="Lopez-Cortes N."/>
            <person name="Al-Ramahi Y."/>
            <person name="Guerrero C."/>
            <person name="Acosta A."/>
            <person name="de Eugenio L.I."/>
            <person name="Martinez V."/>
            <person name="Marques S."/>
            <person name="Rojo F."/>
            <person name="Santero E."/>
            <person name="Genilloud O."/>
            <person name="Perez-Perez J."/>
            <person name="Rossello-Mora R."/>
            <person name="Ramos J.L."/>
        </authorList>
    </citation>
    <scope>NUCLEOTIDE SEQUENCE</scope>
</reference>
<keyword evidence="3" id="KW-0805">Transcription regulation</keyword>
<evidence type="ECO:0000256" key="3">
    <source>
        <dbReference type="ARBA" id="ARBA00023015"/>
    </source>
</evidence>
<evidence type="ECO:0000256" key="2">
    <source>
        <dbReference type="ARBA" id="ARBA00022840"/>
    </source>
</evidence>
<sequence length="242" mass="27399">LLESEFFGHKKGAFTGAYMDKAGYLDVADGGSLFLDEIGELNLNMQVKLLRAIDGGDYFPVGSSRPRKSDFRTIAATNKNLADQVKKGLMREDFFYRVNVIPIALPPLRERKEDIPLLVDHFLRSYAEEGKPARLPGDVLESFYDHTWPGNIRELQNVIHRYLTVDRLEFMDVGDVADSDGKRAHEGKALKETVEDLEKAAILRALEQTRWNKSKAASLLGVSRRSLFRRMQKFGLFPPILG</sequence>
<evidence type="ECO:0000256" key="1">
    <source>
        <dbReference type="ARBA" id="ARBA00022741"/>
    </source>
</evidence>